<accession>A0A1G9RFF8</accession>
<keyword evidence="7" id="KW-1185">Reference proteome</keyword>
<evidence type="ECO:0000256" key="5">
    <source>
        <dbReference type="SAM" id="SignalP"/>
    </source>
</evidence>
<keyword evidence="5" id="KW-0732">Signal</keyword>
<dbReference type="Proteomes" id="UP000198552">
    <property type="component" value="Unassembled WGS sequence"/>
</dbReference>
<dbReference type="AlphaFoldDB" id="A0A1G9RFF8"/>
<keyword evidence="4" id="KW-0175">Coiled coil</keyword>
<dbReference type="SUPFAM" id="SSF50494">
    <property type="entry name" value="Trypsin-like serine proteases"/>
    <property type="match status" value="1"/>
</dbReference>
<dbReference type="PANTHER" id="PTHR43343:SF3">
    <property type="entry name" value="PROTEASE DO-LIKE 8, CHLOROPLASTIC"/>
    <property type="match status" value="1"/>
</dbReference>
<name>A0A1G9RFF8_9BURK</name>
<dbReference type="InterPro" id="IPR043504">
    <property type="entry name" value="Peptidase_S1_PA_chymotrypsin"/>
</dbReference>
<feature type="chain" id="PRO_5011512624" evidence="5">
    <location>
        <begin position="20"/>
        <end position="319"/>
    </location>
</feature>
<dbReference type="PRINTS" id="PR00834">
    <property type="entry name" value="PROTEASES2C"/>
</dbReference>
<sequence length="319" mass="36106">MRKKVISFILFSVSLSSFAFQVNMDAYRMGAEMYQRAQEEETRRREMELREKQFEMQRRQYEQQRRLEEQQRRQMQLLEIEKKKAMEEKARITKELERLAAQEKEQKAISSGSGFFVSKSGHIITNAHVVLNKSYFMIRERSGKIHQAEVIGASEKYDLALLKIKGIFPYLTVGVPKIVEKGQRVYAIGYPAAAVHGLESKITDGIINSLSGPESGDHWMQISAPVQGGNSGGPLVNEAGIVVGVIVASADIEKYVRETGSFPQNVNFAIKVEALRDYLWSENISLRGDRNKKSSLNDVDAAVVMVLSRKIPFESVQLD</sequence>
<dbReference type="Pfam" id="PF13365">
    <property type="entry name" value="Trypsin_2"/>
    <property type="match status" value="1"/>
</dbReference>
<dbReference type="InterPro" id="IPR009003">
    <property type="entry name" value="Peptidase_S1_PA"/>
</dbReference>
<reference evidence="7" key="1">
    <citation type="submission" date="2016-10" db="EMBL/GenBank/DDBJ databases">
        <authorList>
            <person name="Varghese N."/>
            <person name="Submissions S."/>
        </authorList>
    </citation>
    <scope>NUCLEOTIDE SEQUENCE [LARGE SCALE GENOMIC DNA]</scope>
    <source>
        <strain evidence="7">EPL6</strain>
    </source>
</reference>
<dbReference type="GO" id="GO:0004252">
    <property type="term" value="F:serine-type endopeptidase activity"/>
    <property type="evidence" value="ECO:0007669"/>
    <property type="project" value="InterPro"/>
</dbReference>
<keyword evidence="2" id="KW-0645">Protease</keyword>
<feature type="coiled-coil region" evidence="4">
    <location>
        <begin position="37"/>
        <end position="106"/>
    </location>
</feature>
<gene>
    <name evidence="6" type="ORF">SAMN05428957_103231</name>
</gene>
<evidence type="ECO:0000256" key="3">
    <source>
        <dbReference type="ARBA" id="ARBA00022801"/>
    </source>
</evidence>
<dbReference type="InterPro" id="IPR001940">
    <property type="entry name" value="Peptidase_S1C"/>
</dbReference>
<comment type="similarity">
    <text evidence="1">Belongs to the peptidase S1C family.</text>
</comment>
<evidence type="ECO:0000256" key="2">
    <source>
        <dbReference type="ARBA" id="ARBA00022670"/>
    </source>
</evidence>
<dbReference type="STRING" id="1527607.SAMN05428957_103231"/>
<evidence type="ECO:0000313" key="6">
    <source>
        <dbReference type="EMBL" id="SDM21810.1"/>
    </source>
</evidence>
<evidence type="ECO:0000313" key="7">
    <source>
        <dbReference type="Proteomes" id="UP000198552"/>
    </source>
</evidence>
<evidence type="ECO:0000256" key="4">
    <source>
        <dbReference type="SAM" id="Coils"/>
    </source>
</evidence>
<dbReference type="EMBL" id="FNHP01000003">
    <property type="protein sequence ID" value="SDM21810.1"/>
    <property type="molecule type" value="Genomic_DNA"/>
</dbReference>
<dbReference type="RefSeq" id="WP_175488230.1">
    <property type="nucleotide sequence ID" value="NZ_FNHP01000003.1"/>
</dbReference>
<keyword evidence="3" id="KW-0378">Hydrolase</keyword>
<protein>
    <submittedName>
        <fullName evidence="6">Trypsin-like peptidase domain-containing protein</fullName>
    </submittedName>
</protein>
<evidence type="ECO:0000256" key="1">
    <source>
        <dbReference type="ARBA" id="ARBA00010541"/>
    </source>
</evidence>
<feature type="signal peptide" evidence="5">
    <location>
        <begin position="1"/>
        <end position="19"/>
    </location>
</feature>
<dbReference type="InterPro" id="IPR051201">
    <property type="entry name" value="Chloro_Bact_Ser_Proteases"/>
</dbReference>
<dbReference type="Gene3D" id="2.40.10.10">
    <property type="entry name" value="Trypsin-like serine proteases"/>
    <property type="match status" value="2"/>
</dbReference>
<dbReference type="PANTHER" id="PTHR43343">
    <property type="entry name" value="PEPTIDASE S12"/>
    <property type="match status" value="1"/>
</dbReference>
<proteinExistence type="inferred from homology"/>
<dbReference type="GO" id="GO:0006508">
    <property type="term" value="P:proteolysis"/>
    <property type="evidence" value="ECO:0007669"/>
    <property type="project" value="UniProtKB-KW"/>
</dbReference>
<organism evidence="6 7">
    <name type="scientific">Oryzisolibacter propanilivorax</name>
    <dbReference type="NCBI Taxonomy" id="1527607"/>
    <lineage>
        <taxon>Bacteria</taxon>
        <taxon>Pseudomonadati</taxon>
        <taxon>Pseudomonadota</taxon>
        <taxon>Betaproteobacteria</taxon>
        <taxon>Burkholderiales</taxon>
        <taxon>Comamonadaceae</taxon>
        <taxon>Oryzisolibacter</taxon>
    </lineage>
</organism>